<sequence length="376" mass="41274">MAKKVKLDPQRAYLQAAPAQYVNEKGILKKAGAYVSEWGERVLISGGVRALKAAEKDLTESLDQHGIYWQKNIFKGEVSQSNIDLIKEEAEKMKADLIIGVGGGKAIDTAKAAAEDLRLPVSAVPTIAATCAAGSAFAVVYTEDGQFERDYFMTQNPRLVMVDPQIIAEAPAKYLKSGILDSLAKWYEGQAVASGIDNTSLETVVAMNLAEILYYKMRNEAIKAVKQCENNELGLELKEVIDLNIYLTTIIQSLGQNTSRGAAAHAIHNGMTALAESHELLHGLKVGYGIIVQLYLEEKPQDYIDDVINYFNQLGLIPSFKGLGLSLTEENMKKTASKSVNDTVMLKMPMKVTETMIVEAMKRAEAKVNYFELKGE</sequence>
<reference evidence="7" key="1">
    <citation type="journal article" date="2013" name="Genome Announc.">
        <title>Genome Sequence of Halanaerobium saccharolyticum subsp. saccharolyticum Strain DSM 6643T, a Halophilic Hydrogen-Producing Bacterium.</title>
        <authorList>
            <person name="Kivisto A."/>
            <person name="Larjo A."/>
            <person name="Ciranna A."/>
            <person name="Santala V."/>
            <person name="Roos C."/>
            <person name="Karp M."/>
        </authorList>
    </citation>
    <scope>NUCLEOTIDE SEQUENCE [LARGE SCALE GENOMIC DNA]</scope>
    <source>
        <strain evidence="7">DSM 6643</strain>
    </source>
</reference>
<dbReference type="PANTHER" id="PTHR43616">
    <property type="entry name" value="GLYCEROL DEHYDROGENASE"/>
    <property type="match status" value="1"/>
</dbReference>
<accession>M5E2B7</accession>
<name>M5E2B7_9FIRM</name>
<dbReference type="Gene3D" id="3.40.50.1970">
    <property type="match status" value="1"/>
</dbReference>
<evidence type="ECO:0000256" key="3">
    <source>
        <dbReference type="PIRSR" id="PIRSR000112-1"/>
    </source>
</evidence>
<proteinExistence type="predicted"/>
<evidence type="ECO:0000313" key="6">
    <source>
        <dbReference type="EMBL" id="CCU80123.1"/>
    </source>
</evidence>
<dbReference type="Proteomes" id="UP000012063">
    <property type="component" value="Unassembled WGS sequence"/>
</dbReference>
<feature type="binding site" evidence="3">
    <location>
        <position position="181"/>
    </location>
    <ligand>
        <name>glycerol</name>
        <dbReference type="ChEBI" id="CHEBI:17754"/>
    </ligand>
</feature>
<dbReference type="InterPro" id="IPR016205">
    <property type="entry name" value="Glycerol_DH"/>
</dbReference>
<keyword evidence="1 3" id="KW-0479">Metal-binding</keyword>
<dbReference type="Pfam" id="PF00465">
    <property type="entry name" value="Fe-ADH"/>
    <property type="match status" value="1"/>
</dbReference>
<feature type="binding site" evidence="4">
    <location>
        <position position="141"/>
    </location>
    <ligand>
        <name>NAD(+)</name>
        <dbReference type="ChEBI" id="CHEBI:57540"/>
    </ligand>
</feature>
<dbReference type="GO" id="GO:0046872">
    <property type="term" value="F:metal ion binding"/>
    <property type="evidence" value="ECO:0007669"/>
    <property type="project" value="UniProtKB-KW"/>
</dbReference>
<dbReference type="CDD" id="cd08550">
    <property type="entry name" value="GlyDH-like"/>
    <property type="match status" value="1"/>
</dbReference>
<keyword evidence="4" id="KW-0520">NAD</keyword>
<evidence type="ECO:0000313" key="7">
    <source>
        <dbReference type="Proteomes" id="UP000012063"/>
    </source>
</evidence>
<feature type="domain" description="Alcohol dehydrogenase iron-type/glycerol dehydrogenase GldA" evidence="5">
    <location>
        <begin position="18"/>
        <end position="164"/>
    </location>
</feature>
<dbReference type="PIRSF" id="PIRSF000112">
    <property type="entry name" value="Glycerol_dehydrogenase"/>
    <property type="match status" value="1"/>
</dbReference>
<dbReference type="Gene3D" id="1.20.1090.10">
    <property type="entry name" value="Dehydroquinate synthase-like - alpha domain"/>
    <property type="match status" value="1"/>
</dbReference>
<dbReference type="GO" id="GO:0016614">
    <property type="term" value="F:oxidoreductase activity, acting on CH-OH group of donors"/>
    <property type="evidence" value="ECO:0007669"/>
    <property type="project" value="InterPro"/>
</dbReference>
<comment type="cofactor">
    <cofactor evidence="3">
        <name>Zn(2+)</name>
        <dbReference type="ChEBI" id="CHEBI:29105"/>
    </cofactor>
    <text evidence="3">Binds 1 zinc ion per subunit.</text>
</comment>
<keyword evidence="3" id="KW-0862">Zinc</keyword>
<evidence type="ECO:0000256" key="2">
    <source>
        <dbReference type="ARBA" id="ARBA00023002"/>
    </source>
</evidence>
<dbReference type="STRING" id="1293054.HSACCH_01873"/>
<feature type="binding site" evidence="3">
    <location>
        <position position="265"/>
    </location>
    <ligand>
        <name>glycerol</name>
        <dbReference type="ChEBI" id="CHEBI:17754"/>
    </ligand>
</feature>
<gene>
    <name evidence="6" type="ORF">HSACCH_01873</name>
</gene>
<dbReference type="EMBL" id="CAUI01000021">
    <property type="protein sequence ID" value="CCU80123.1"/>
    <property type="molecule type" value="Genomic_DNA"/>
</dbReference>
<comment type="caution">
    <text evidence="6">The sequence shown here is derived from an EMBL/GenBank/DDBJ whole genome shotgun (WGS) entry which is preliminary data.</text>
</comment>
<keyword evidence="7" id="KW-1185">Reference proteome</keyword>
<evidence type="ECO:0000259" key="5">
    <source>
        <dbReference type="Pfam" id="PF00465"/>
    </source>
</evidence>
<dbReference type="RefSeq" id="WP_005489433.1">
    <property type="nucleotide sequence ID" value="NZ_CAUI01000021.1"/>
</dbReference>
<evidence type="ECO:0000256" key="1">
    <source>
        <dbReference type="ARBA" id="ARBA00022723"/>
    </source>
</evidence>
<dbReference type="OrthoDB" id="5198708at2"/>
<dbReference type="InParanoid" id="M5E2B7"/>
<dbReference type="InterPro" id="IPR001670">
    <property type="entry name" value="ADH_Fe/GldA"/>
</dbReference>
<dbReference type="eggNOG" id="COG0371">
    <property type="taxonomic scope" value="Bacteria"/>
</dbReference>
<organism evidence="6 7">
    <name type="scientific">Halanaerobium saccharolyticum subsp. saccharolyticum DSM 6643</name>
    <dbReference type="NCBI Taxonomy" id="1293054"/>
    <lineage>
        <taxon>Bacteria</taxon>
        <taxon>Bacillati</taxon>
        <taxon>Bacillota</taxon>
        <taxon>Clostridia</taxon>
        <taxon>Halanaerobiales</taxon>
        <taxon>Halanaerobiaceae</taxon>
        <taxon>Halanaerobium</taxon>
    </lineage>
</organism>
<dbReference type="PANTHER" id="PTHR43616:SF3">
    <property type="entry name" value="HYDROXYCARBOXYLATE DEHYDROGENASE A"/>
    <property type="match status" value="1"/>
</dbReference>
<dbReference type="AlphaFoldDB" id="M5E2B7"/>
<dbReference type="SUPFAM" id="SSF56796">
    <property type="entry name" value="Dehydroquinate synthase-like"/>
    <property type="match status" value="1"/>
</dbReference>
<feature type="binding site" evidence="4">
    <location>
        <position position="135"/>
    </location>
    <ligand>
        <name>NAD(+)</name>
        <dbReference type="ChEBI" id="CHEBI:57540"/>
    </ligand>
</feature>
<feature type="binding site" evidence="4">
    <location>
        <begin position="104"/>
        <end position="108"/>
    </location>
    <ligand>
        <name>NAD(+)</name>
        <dbReference type="ChEBI" id="CHEBI:57540"/>
    </ligand>
</feature>
<protein>
    <submittedName>
        <fullName evidence="6">Glycerol dehydrogenase-like oxidoreductase</fullName>
    </submittedName>
</protein>
<keyword evidence="2" id="KW-0560">Oxidoreductase</keyword>
<feature type="binding site" evidence="3">
    <location>
        <position position="282"/>
    </location>
    <ligand>
        <name>glycerol</name>
        <dbReference type="ChEBI" id="CHEBI:17754"/>
    </ligand>
</feature>
<evidence type="ECO:0000256" key="4">
    <source>
        <dbReference type="PIRSR" id="PIRSR000112-3"/>
    </source>
</evidence>